<feature type="compositionally biased region" description="Polar residues" evidence="1">
    <location>
        <begin position="22"/>
        <end position="32"/>
    </location>
</feature>
<sequence>MGTASRYVSLMARGSRGGGLASEQSANKQESVSRLFRLSLENEGAREKRERPRRPNATKSEAS</sequence>
<organism evidence="2 3">
    <name type="scientific">Blastomyces percursus</name>
    <dbReference type="NCBI Taxonomy" id="1658174"/>
    <lineage>
        <taxon>Eukaryota</taxon>
        <taxon>Fungi</taxon>
        <taxon>Dikarya</taxon>
        <taxon>Ascomycota</taxon>
        <taxon>Pezizomycotina</taxon>
        <taxon>Eurotiomycetes</taxon>
        <taxon>Eurotiomycetidae</taxon>
        <taxon>Onygenales</taxon>
        <taxon>Ajellomycetaceae</taxon>
        <taxon>Blastomyces</taxon>
    </lineage>
</organism>
<keyword evidence="3" id="KW-1185">Reference proteome</keyword>
<reference evidence="2 3" key="1">
    <citation type="submission" date="2015-08" db="EMBL/GenBank/DDBJ databases">
        <title>Emmonsia species relationships and genome sequence.</title>
        <authorList>
            <person name="Cuomo C.A."/>
            <person name="Schwartz I.S."/>
            <person name="Kenyon C."/>
            <person name="De Hoog G.S."/>
            <person name="Govender N.P."/>
            <person name="Botha A."/>
            <person name="Moreno L."/>
            <person name="De Vries M."/>
            <person name="Munoz J.F."/>
            <person name="Stielow J.B."/>
        </authorList>
    </citation>
    <scope>NUCLEOTIDE SEQUENCE [LARGE SCALE GENOMIC DNA]</scope>
    <source>
        <strain evidence="2 3">EI222</strain>
    </source>
</reference>
<evidence type="ECO:0000313" key="3">
    <source>
        <dbReference type="Proteomes" id="UP000242791"/>
    </source>
</evidence>
<gene>
    <name evidence="2" type="ORF">ACJ73_01856</name>
</gene>
<evidence type="ECO:0000313" key="2">
    <source>
        <dbReference type="EMBL" id="OJD26767.1"/>
    </source>
</evidence>
<dbReference type="AlphaFoldDB" id="A0A1J9RDV9"/>
<comment type="caution">
    <text evidence="2">The sequence shown here is derived from an EMBL/GenBank/DDBJ whole genome shotgun (WGS) entry which is preliminary data.</text>
</comment>
<proteinExistence type="predicted"/>
<evidence type="ECO:0000256" key="1">
    <source>
        <dbReference type="SAM" id="MobiDB-lite"/>
    </source>
</evidence>
<accession>A0A1J9RDV9</accession>
<dbReference type="Proteomes" id="UP000242791">
    <property type="component" value="Unassembled WGS sequence"/>
</dbReference>
<feature type="region of interest" description="Disordered" evidence="1">
    <location>
        <begin position="13"/>
        <end position="63"/>
    </location>
</feature>
<dbReference type="VEuPathDB" id="FungiDB:ACJ73_01856"/>
<protein>
    <submittedName>
        <fullName evidence="2">Uncharacterized protein</fullName>
    </submittedName>
</protein>
<dbReference type="EMBL" id="LGTZ01000180">
    <property type="protein sequence ID" value="OJD26767.1"/>
    <property type="molecule type" value="Genomic_DNA"/>
</dbReference>
<name>A0A1J9RDV9_9EURO</name>